<dbReference type="Pfam" id="PF01638">
    <property type="entry name" value="HxlR"/>
    <property type="match status" value="1"/>
</dbReference>
<feature type="domain" description="HTH hxlR-type" evidence="4">
    <location>
        <begin position="10"/>
        <end position="109"/>
    </location>
</feature>
<evidence type="ECO:0000313" key="6">
    <source>
        <dbReference type="Proteomes" id="UP000487757"/>
    </source>
</evidence>
<dbReference type="Proteomes" id="UP000487757">
    <property type="component" value="Unassembled WGS sequence"/>
</dbReference>
<protein>
    <submittedName>
        <fullName evidence="5">Transcriptional regulator</fullName>
    </submittedName>
</protein>
<evidence type="ECO:0000259" key="4">
    <source>
        <dbReference type="PROSITE" id="PS51118"/>
    </source>
</evidence>
<dbReference type="InterPro" id="IPR036390">
    <property type="entry name" value="WH_DNA-bd_sf"/>
</dbReference>
<dbReference type="PROSITE" id="PS51118">
    <property type="entry name" value="HTH_HXLR"/>
    <property type="match status" value="1"/>
</dbReference>
<keyword evidence="2" id="KW-0238">DNA-binding</keyword>
<gene>
    <name evidence="5" type="ORF">GJU39_20845</name>
</gene>
<dbReference type="InterPro" id="IPR002577">
    <property type="entry name" value="HTH_HxlR"/>
</dbReference>
<dbReference type="EMBL" id="WKKH01000057">
    <property type="protein sequence ID" value="MRX78530.1"/>
    <property type="molecule type" value="Genomic_DNA"/>
</dbReference>
<evidence type="ECO:0000256" key="3">
    <source>
        <dbReference type="ARBA" id="ARBA00023163"/>
    </source>
</evidence>
<dbReference type="PANTHER" id="PTHR33204:SF29">
    <property type="entry name" value="TRANSCRIPTIONAL REGULATOR"/>
    <property type="match status" value="1"/>
</dbReference>
<dbReference type="InterPro" id="IPR036388">
    <property type="entry name" value="WH-like_DNA-bd_sf"/>
</dbReference>
<dbReference type="RefSeq" id="WP_154282934.1">
    <property type="nucleotide sequence ID" value="NZ_JBHUJQ010000001.1"/>
</dbReference>
<organism evidence="5 6">
    <name type="scientific">Pedobacter petrophilus</name>
    <dbReference type="NCBI Taxonomy" id="1908241"/>
    <lineage>
        <taxon>Bacteria</taxon>
        <taxon>Pseudomonadati</taxon>
        <taxon>Bacteroidota</taxon>
        <taxon>Sphingobacteriia</taxon>
        <taxon>Sphingobacteriales</taxon>
        <taxon>Sphingobacteriaceae</taxon>
        <taxon>Pedobacter</taxon>
    </lineage>
</organism>
<keyword evidence="6" id="KW-1185">Reference proteome</keyword>
<dbReference type="PANTHER" id="PTHR33204">
    <property type="entry name" value="TRANSCRIPTIONAL REGULATOR, MARR FAMILY"/>
    <property type="match status" value="1"/>
</dbReference>
<keyword evidence="3" id="KW-0804">Transcription</keyword>
<evidence type="ECO:0000256" key="1">
    <source>
        <dbReference type="ARBA" id="ARBA00023015"/>
    </source>
</evidence>
<evidence type="ECO:0000313" key="5">
    <source>
        <dbReference type="EMBL" id="MRX78530.1"/>
    </source>
</evidence>
<evidence type="ECO:0000256" key="2">
    <source>
        <dbReference type="ARBA" id="ARBA00023125"/>
    </source>
</evidence>
<dbReference type="AlphaFoldDB" id="A0A7K0G4Z1"/>
<proteinExistence type="predicted"/>
<keyword evidence="1" id="KW-0805">Transcription regulation</keyword>
<comment type="caution">
    <text evidence="5">The sequence shown here is derived from an EMBL/GenBank/DDBJ whole genome shotgun (WGS) entry which is preliminary data.</text>
</comment>
<dbReference type="GO" id="GO:0003677">
    <property type="term" value="F:DNA binding"/>
    <property type="evidence" value="ECO:0007669"/>
    <property type="project" value="UniProtKB-KW"/>
</dbReference>
<dbReference type="Gene3D" id="1.10.10.10">
    <property type="entry name" value="Winged helix-like DNA-binding domain superfamily/Winged helix DNA-binding domain"/>
    <property type="match status" value="1"/>
</dbReference>
<reference evidence="5 6" key="1">
    <citation type="submission" date="2019-11" db="EMBL/GenBank/DDBJ databases">
        <title>Pedobacter petrophilus genome.</title>
        <authorList>
            <person name="Feldbauer M.J."/>
            <person name="Newman J.D."/>
        </authorList>
    </citation>
    <scope>NUCLEOTIDE SEQUENCE [LARGE SCALE GENOMIC DNA]</scope>
    <source>
        <strain evidence="5 6">LMG 29686</strain>
    </source>
</reference>
<accession>A0A7K0G4Z1</accession>
<dbReference type="SUPFAM" id="SSF46785">
    <property type="entry name" value="Winged helix' DNA-binding domain"/>
    <property type="match status" value="1"/>
</dbReference>
<sequence length="117" mass="13657">MKKEKNQAYCAVDFAFQRIGGKYRGRILWYLNAHKVLRYGELKRLLQGITTKMLTQTLRELEQDGMVNRKVYLEVPPKVEYSLTSASLELIPLINELREWADRQIIARTISGEKIPC</sequence>
<dbReference type="OrthoDB" id="8231503at2"/>
<name>A0A7K0G4Z1_9SPHI</name>